<sequence length="112" mass="12357">SLSQTLTFSLKLSRDQQIDASNRVGAQPLGRKLRKTHRPRKADETSKPSSGRSSRFGDLFDDVAVDTEESTLNKICSKSGDLGMADVRKLGDDPWVYLKDRNPSMRNTTSGG</sequence>
<feature type="non-terminal residue" evidence="2">
    <location>
        <position position="1"/>
    </location>
</feature>
<dbReference type="Proteomes" id="UP001459277">
    <property type="component" value="Unassembled WGS sequence"/>
</dbReference>
<evidence type="ECO:0000313" key="2">
    <source>
        <dbReference type="EMBL" id="KAL0012093.1"/>
    </source>
</evidence>
<comment type="caution">
    <text evidence="2">The sequence shown here is derived from an EMBL/GenBank/DDBJ whole genome shotgun (WGS) entry which is preliminary data.</text>
</comment>
<evidence type="ECO:0000256" key="1">
    <source>
        <dbReference type="SAM" id="MobiDB-lite"/>
    </source>
</evidence>
<keyword evidence="3" id="KW-1185">Reference proteome</keyword>
<feature type="non-terminal residue" evidence="2">
    <location>
        <position position="112"/>
    </location>
</feature>
<dbReference type="AlphaFoldDB" id="A0AAW2DN76"/>
<name>A0AAW2DN76_9ROSI</name>
<accession>A0AAW2DN76</accession>
<feature type="compositionally biased region" description="Basic residues" evidence="1">
    <location>
        <begin position="31"/>
        <end position="40"/>
    </location>
</feature>
<organism evidence="2 3">
    <name type="scientific">Lithocarpus litseifolius</name>
    <dbReference type="NCBI Taxonomy" id="425828"/>
    <lineage>
        <taxon>Eukaryota</taxon>
        <taxon>Viridiplantae</taxon>
        <taxon>Streptophyta</taxon>
        <taxon>Embryophyta</taxon>
        <taxon>Tracheophyta</taxon>
        <taxon>Spermatophyta</taxon>
        <taxon>Magnoliopsida</taxon>
        <taxon>eudicotyledons</taxon>
        <taxon>Gunneridae</taxon>
        <taxon>Pentapetalae</taxon>
        <taxon>rosids</taxon>
        <taxon>fabids</taxon>
        <taxon>Fagales</taxon>
        <taxon>Fagaceae</taxon>
        <taxon>Lithocarpus</taxon>
    </lineage>
</organism>
<reference evidence="2 3" key="1">
    <citation type="submission" date="2024-01" db="EMBL/GenBank/DDBJ databases">
        <title>A telomere-to-telomere, gap-free genome of sweet tea (Lithocarpus litseifolius).</title>
        <authorList>
            <person name="Zhou J."/>
        </authorList>
    </citation>
    <scope>NUCLEOTIDE SEQUENCE [LARGE SCALE GENOMIC DNA]</scope>
    <source>
        <strain evidence="2">Zhou-2022a</strain>
        <tissue evidence="2">Leaf</tissue>
    </source>
</reference>
<gene>
    <name evidence="2" type="ORF">SO802_007201</name>
</gene>
<feature type="region of interest" description="Disordered" evidence="1">
    <location>
        <begin position="17"/>
        <end position="57"/>
    </location>
</feature>
<proteinExistence type="predicted"/>
<dbReference type="EMBL" id="JAZDWU010000002">
    <property type="protein sequence ID" value="KAL0012093.1"/>
    <property type="molecule type" value="Genomic_DNA"/>
</dbReference>
<evidence type="ECO:0000313" key="3">
    <source>
        <dbReference type="Proteomes" id="UP001459277"/>
    </source>
</evidence>
<protein>
    <submittedName>
        <fullName evidence="2">Uncharacterized protein</fullName>
    </submittedName>
</protein>